<reference evidence="2 3" key="1">
    <citation type="submission" date="2017-08" db="EMBL/GenBank/DDBJ databases">
        <title>Infants hospitalized years apart are colonized by the same room-sourced microbial strains.</title>
        <authorList>
            <person name="Brooks B."/>
            <person name="Olm M.R."/>
            <person name="Firek B.A."/>
            <person name="Baker R."/>
            <person name="Thomas B.C."/>
            <person name="Morowitz M.J."/>
            <person name="Banfield J.F."/>
        </authorList>
    </citation>
    <scope>NUCLEOTIDE SEQUENCE [LARGE SCALE GENOMIC DNA]</scope>
    <source>
        <strain evidence="2">S2_005_003_R2_43</strain>
    </source>
</reference>
<sequence>MSLMSILTDIFTWWNGSTIGTRVAIARAKGELVGEDEFGNRYYRLPNDPKKNAAFGTERRWVIYAGYADASEIPPGWHGWMHYTVNVPPANENYAPREWQKPHLSNRTGTAAAYRPQGSTLSTGKRPAATGDYQAWSPGD</sequence>
<dbReference type="InterPro" id="IPR007763">
    <property type="entry name" value="NDUFA12"/>
</dbReference>
<proteinExistence type="predicted"/>
<dbReference type="PANTHER" id="PTHR12910">
    <property type="entry name" value="NADH-UBIQUINONE OXIDOREDUCTASE SUBUNIT B17.2"/>
    <property type="match status" value="1"/>
</dbReference>
<evidence type="ECO:0000256" key="1">
    <source>
        <dbReference type="SAM" id="MobiDB-lite"/>
    </source>
</evidence>
<dbReference type="NCBIfam" id="NF006040">
    <property type="entry name" value="PRK08183.1"/>
    <property type="match status" value="1"/>
</dbReference>
<accession>A0A2W5K3C2</accession>
<dbReference type="AlphaFoldDB" id="A0A2W5K3C2"/>
<gene>
    <name evidence="2" type="ORF">DI565_17720</name>
</gene>
<dbReference type="Pfam" id="PF05071">
    <property type="entry name" value="NDUFA12"/>
    <property type="match status" value="1"/>
</dbReference>
<dbReference type="EMBL" id="QFPN01000011">
    <property type="protein sequence ID" value="PZQ11576.1"/>
    <property type="molecule type" value="Genomic_DNA"/>
</dbReference>
<evidence type="ECO:0000313" key="2">
    <source>
        <dbReference type="EMBL" id="PZQ11576.1"/>
    </source>
</evidence>
<keyword evidence="2" id="KW-0830">Ubiquinone</keyword>
<dbReference type="GO" id="GO:0045271">
    <property type="term" value="C:respiratory chain complex I"/>
    <property type="evidence" value="ECO:0007669"/>
    <property type="project" value="InterPro"/>
</dbReference>
<protein>
    <submittedName>
        <fullName evidence="2">NADH:ubiquinone oxidoreductase subunit NDUFA12</fullName>
    </submittedName>
</protein>
<evidence type="ECO:0000313" key="3">
    <source>
        <dbReference type="Proteomes" id="UP000249577"/>
    </source>
</evidence>
<organism evidence="2 3">
    <name type="scientific">Ancylobacter novellus</name>
    <name type="common">Thiobacillus novellus</name>
    <dbReference type="NCBI Taxonomy" id="921"/>
    <lineage>
        <taxon>Bacteria</taxon>
        <taxon>Pseudomonadati</taxon>
        <taxon>Pseudomonadota</taxon>
        <taxon>Alphaproteobacteria</taxon>
        <taxon>Hyphomicrobiales</taxon>
        <taxon>Xanthobacteraceae</taxon>
        <taxon>Ancylobacter</taxon>
    </lineage>
</organism>
<feature type="region of interest" description="Disordered" evidence="1">
    <location>
        <begin position="108"/>
        <end position="140"/>
    </location>
</feature>
<dbReference type="GO" id="GO:0006979">
    <property type="term" value="P:response to oxidative stress"/>
    <property type="evidence" value="ECO:0007669"/>
    <property type="project" value="TreeGrafter"/>
</dbReference>
<dbReference type="Proteomes" id="UP000249577">
    <property type="component" value="Unassembled WGS sequence"/>
</dbReference>
<name>A0A2W5K3C2_ANCNO</name>
<dbReference type="PANTHER" id="PTHR12910:SF2">
    <property type="entry name" value="NADH DEHYDROGENASE [UBIQUINONE] 1 ALPHA SUBCOMPLEX SUBUNIT 12"/>
    <property type="match status" value="1"/>
</dbReference>
<comment type="caution">
    <text evidence="2">The sequence shown here is derived from an EMBL/GenBank/DDBJ whole genome shotgun (WGS) entry which is preliminary data.</text>
</comment>